<evidence type="ECO:0000313" key="2">
    <source>
        <dbReference type="EMBL" id="GAA2452480.1"/>
    </source>
</evidence>
<sequence>MGVADGSGPFRSSGSAGLADADGGGVGEAAGVVSVTDGAADGGTDGGADGTGRDSAPAGCTVQPAPSSTTAAAAHTARTPVPVEPCAMKTPRDIGEPGSRPASTGCGFPVATMPEPWTMGEGVRTNRRAGCAPGSSESPPALL</sequence>
<comment type="caution">
    <text evidence="2">The sequence shown here is derived from an EMBL/GenBank/DDBJ whole genome shotgun (WGS) entry which is preliminary data.</text>
</comment>
<dbReference type="EMBL" id="BAAASZ010000027">
    <property type="protein sequence ID" value="GAA2452480.1"/>
    <property type="molecule type" value="Genomic_DNA"/>
</dbReference>
<organism evidence="2 3">
    <name type="scientific">Streptomyces macrosporus</name>
    <dbReference type="NCBI Taxonomy" id="44032"/>
    <lineage>
        <taxon>Bacteria</taxon>
        <taxon>Bacillati</taxon>
        <taxon>Actinomycetota</taxon>
        <taxon>Actinomycetes</taxon>
        <taxon>Kitasatosporales</taxon>
        <taxon>Streptomycetaceae</taxon>
        <taxon>Streptomyces</taxon>
    </lineage>
</organism>
<name>A0ABP5XCS8_9ACTN</name>
<feature type="compositionally biased region" description="Low complexity" evidence="1">
    <location>
        <begin position="12"/>
        <end position="21"/>
    </location>
</feature>
<gene>
    <name evidence="2" type="ORF">GCM10010405_40310</name>
</gene>
<feature type="compositionally biased region" description="Low complexity" evidence="1">
    <location>
        <begin position="29"/>
        <end position="39"/>
    </location>
</feature>
<reference evidence="3" key="1">
    <citation type="journal article" date="2019" name="Int. J. Syst. Evol. Microbiol.">
        <title>The Global Catalogue of Microorganisms (GCM) 10K type strain sequencing project: providing services to taxonomists for standard genome sequencing and annotation.</title>
        <authorList>
            <consortium name="The Broad Institute Genomics Platform"/>
            <consortium name="The Broad Institute Genome Sequencing Center for Infectious Disease"/>
            <person name="Wu L."/>
            <person name="Ma J."/>
        </authorList>
    </citation>
    <scope>NUCLEOTIDE SEQUENCE [LARGE SCALE GENOMIC DNA]</scope>
    <source>
        <strain evidence="3">JCM 6305</strain>
    </source>
</reference>
<dbReference type="Proteomes" id="UP001501638">
    <property type="component" value="Unassembled WGS sequence"/>
</dbReference>
<evidence type="ECO:0000313" key="3">
    <source>
        <dbReference type="Proteomes" id="UP001501638"/>
    </source>
</evidence>
<keyword evidence="3" id="KW-1185">Reference proteome</keyword>
<proteinExistence type="predicted"/>
<feature type="compositionally biased region" description="Low complexity" evidence="1">
    <location>
        <begin position="64"/>
        <end position="81"/>
    </location>
</feature>
<accession>A0ABP5XCS8</accession>
<protein>
    <submittedName>
        <fullName evidence="2">Uncharacterized protein</fullName>
    </submittedName>
</protein>
<feature type="region of interest" description="Disordered" evidence="1">
    <location>
        <begin position="1"/>
        <end position="143"/>
    </location>
</feature>
<evidence type="ECO:0000256" key="1">
    <source>
        <dbReference type="SAM" id="MobiDB-lite"/>
    </source>
</evidence>
<feature type="compositionally biased region" description="Gly residues" evidence="1">
    <location>
        <begin position="40"/>
        <end position="50"/>
    </location>
</feature>